<dbReference type="RefSeq" id="WP_203366695.1">
    <property type="nucleotide sequence ID" value="NZ_WSFT01000037.1"/>
</dbReference>
<name>A0A942UYQ6_9FIRM</name>
<proteinExistence type="predicted"/>
<gene>
    <name evidence="3" type="ORF">GOQ27_09865</name>
</gene>
<sequence length="133" mass="15597">MKECPFCGFKGDSMAKVVLENEYCIYMQYYNHNLEGKGIIIPKKHRETVFDLSKDEWEATYDMLHEVKRIVDEEFNPDGYNVGWNVGEVGGQSVFHAHLHVTPRYKDEPYAGKGINHWLKSDKNTRNKLRSRK</sequence>
<dbReference type="EMBL" id="WSFT01000037">
    <property type="protein sequence ID" value="MBS4538771.1"/>
    <property type="molecule type" value="Genomic_DNA"/>
</dbReference>
<comment type="caution">
    <text evidence="3">The sequence shown here is derived from an EMBL/GenBank/DDBJ whole genome shotgun (WGS) entry which is preliminary data.</text>
</comment>
<dbReference type="InterPro" id="IPR052908">
    <property type="entry name" value="AP-4-A_phosphorylase"/>
</dbReference>
<evidence type="ECO:0000313" key="4">
    <source>
        <dbReference type="Proteomes" id="UP000724672"/>
    </source>
</evidence>
<feature type="domain" description="HIT" evidence="2">
    <location>
        <begin position="5"/>
        <end position="111"/>
    </location>
</feature>
<dbReference type="SUPFAM" id="SSF54197">
    <property type="entry name" value="HIT-like"/>
    <property type="match status" value="1"/>
</dbReference>
<accession>A0A942UYQ6</accession>
<dbReference type="Gene3D" id="3.30.428.10">
    <property type="entry name" value="HIT-like"/>
    <property type="match status" value="1"/>
</dbReference>
<dbReference type="PROSITE" id="PS51084">
    <property type="entry name" value="HIT_2"/>
    <property type="match status" value="1"/>
</dbReference>
<dbReference type="InterPro" id="IPR011146">
    <property type="entry name" value="HIT-like"/>
</dbReference>
<evidence type="ECO:0000259" key="2">
    <source>
        <dbReference type="PROSITE" id="PS51084"/>
    </source>
</evidence>
<keyword evidence="4" id="KW-1185">Reference proteome</keyword>
<dbReference type="AlphaFoldDB" id="A0A942UYQ6"/>
<reference evidence="3" key="1">
    <citation type="submission" date="2019-12" db="EMBL/GenBank/DDBJ databases">
        <title>Clostridiaceae gen. nov. sp. nov., isolated from sediment in Xinjiang, China.</title>
        <authorList>
            <person name="Zhang R."/>
        </authorList>
    </citation>
    <scope>NUCLEOTIDE SEQUENCE</scope>
    <source>
        <strain evidence="3">D2Q-11</strain>
    </source>
</reference>
<dbReference type="PANTHER" id="PTHR42997">
    <property type="entry name" value="HIT FAMILY HYDROLASE"/>
    <property type="match status" value="1"/>
</dbReference>
<evidence type="ECO:0000256" key="1">
    <source>
        <dbReference type="PROSITE-ProRule" id="PRU00464"/>
    </source>
</evidence>
<organism evidence="3 4">
    <name type="scientific">Anaeromonas frigoriresistens</name>
    <dbReference type="NCBI Taxonomy" id="2683708"/>
    <lineage>
        <taxon>Bacteria</taxon>
        <taxon>Bacillati</taxon>
        <taxon>Bacillota</taxon>
        <taxon>Tissierellia</taxon>
        <taxon>Tissierellales</taxon>
        <taxon>Thermohalobacteraceae</taxon>
        <taxon>Anaeromonas</taxon>
    </lineage>
</organism>
<feature type="short sequence motif" description="Histidine triad motif" evidence="1">
    <location>
        <begin position="96"/>
        <end position="100"/>
    </location>
</feature>
<protein>
    <submittedName>
        <fullName evidence="3">HIT family protein</fullName>
    </submittedName>
</protein>
<dbReference type="Proteomes" id="UP000724672">
    <property type="component" value="Unassembled WGS sequence"/>
</dbReference>
<dbReference type="GO" id="GO:0003824">
    <property type="term" value="F:catalytic activity"/>
    <property type="evidence" value="ECO:0007669"/>
    <property type="project" value="InterPro"/>
</dbReference>
<evidence type="ECO:0000313" key="3">
    <source>
        <dbReference type="EMBL" id="MBS4538771.1"/>
    </source>
</evidence>
<dbReference type="PANTHER" id="PTHR42997:SF1">
    <property type="entry name" value="AP-4-A PHOSPHORYLASE"/>
    <property type="match status" value="1"/>
</dbReference>
<dbReference type="InterPro" id="IPR036265">
    <property type="entry name" value="HIT-like_sf"/>
</dbReference>
<dbReference type="Pfam" id="PF01230">
    <property type="entry name" value="HIT"/>
    <property type="match status" value="1"/>
</dbReference>